<gene>
    <name evidence="2" type="ORF">H9810_07325</name>
</gene>
<proteinExistence type="predicted"/>
<dbReference type="Pfam" id="PF22564">
    <property type="entry name" value="HAAS"/>
    <property type="match status" value="1"/>
</dbReference>
<evidence type="ECO:0000313" key="2">
    <source>
        <dbReference type="EMBL" id="HIZ48508.1"/>
    </source>
</evidence>
<reference evidence="2" key="1">
    <citation type="journal article" date="2021" name="PeerJ">
        <title>Extensive microbial diversity within the chicken gut microbiome revealed by metagenomics and culture.</title>
        <authorList>
            <person name="Gilroy R."/>
            <person name="Ravi A."/>
            <person name="Getino M."/>
            <person name="Pursley I."/>
            <person name="Horton D.L."/>
            <person name="Alikhan N.F."/>
            <person name="Baker D."/>
            <person name="Gharbi K."/>
            <person name="Hall N."/>
            <person name="Watson M."/>
            <person name="Adriaenssens E.M."/>
            <person name="Foster-Nyarko E."/>
            <person name="Jarju S."/>
            <person name="Secka A."/>
            <person name="Antonio M."/>
            <person name="Oren A."/>
            <person name="Chaudhuri R.R."/>
            <person name="La Ragione R."/>
            <person name="Hildebrand F."/>
            <person name="Pallen M.J."/>
        </authorList>
    </citation>
    <scope>NUCLEOTIDE SEQUENCE</scope>
    <source>
        <strain evidence="2">3436</strain>
    </source>
</reference>
<keyword evidence="1" id="KW-1133">Transmembrane helix</keyword>
<keyword evidence="1" id="KW-0812">Transmembrane</keyword>
<name>A0A9D2F2L5_9FIRM</name>
<dbReference type="EMBL" id="DXBO01000109">
    <property type="protein sequence ID" value="HIZ48508.1"/>
    <property type="molecule type" value="Genomic_DNA"/>
</dbReference>
<feature type="transmembrane region" description="Helical" evidence="1">
    <location>
        <begin position="76"/>
        <end position="99"/>
    </location>
</feature>
<dbReference type="Proteomes" id="UP000824031">
    <property type="component" value="Unassembled WGS sequence"/>
</dbReference>
<dbReference type="AlphaFoldDB" id="A0A9D2F2L5"/>
<organism evidence="2 3">
    <name type="scientific">Candidatus Gemmiger excrementavium</name>
    <dbReference type="NCBI Taxonomy" id="2838608"/>
    <lineage>
        <taxon>Bacteria</taxon>
        <taxon>Bacillati</taxon>
        <taxon>Bacillota</taxon>
        <taxon>Clostridia</taxon>
        <taxon>Eubacteriales</taxon>
        <taxon>Gemmiger</taxon>
    </lineage>
</organism>
<protein>
    <submittedName>
        <fullName evidence="2">DUF1700 domain-containing protein</fullName>
    </submittedName>
</protein>
<comment type="caution">
    <text evidence="2">The sequence shown here is derived from an EMBL/GenBank/DDBJ whole genome shotgun (WGS) entry which is preliminary data.</text>
</comment>
<sequence length="100" mass="10812">MKKYAYLSRLEELLAELPREQRMEVLYQYEQYFEAAGPAREDAVAASLGTPEEAAALILHGAEEPAALPNAERHRAALIALGLAALLVLALLVNLLAAIA</sequence>
<keyword evidence="1" id="KW-0472">Membrane</keyword>
<accession>A0A9D2F2L5</accession>
<reference evidence="2" key="2">
    <citation type="submission" date="2021-04" db="EMBL/GenBank/DDBJ databases">
        <authorList>
            <person name="Gilroy R."/>
        </authorList>
    </citation>
    <scope>NUCLEOTIDE SEQUENCE</scope>
    <source>
        <strain evidence="2">3436</strain>
    </source>
</reference>
<evidence type="ECO:0000313" key="3">
    <source>
        <dbReference type="Proteomes" id="UP000824031"/>
    </source>
</evidence>
<evidence type="ECO:0000256" key="1">
    <source>
        <dbReference type="SAM" id="Phobius"/>
    </source>
</evidence>